<evidence type="ECO:0000313" key="2">
    <source>
        <dbReference type="EMBL" id="KGE50361.1"/>
    </source>
</evidence>
<evidence type="ECO:0000256" key="1">
    <source>
        <dbReference type="SAM" id="MobiDB-lite"/>
    </source>
</evidence>
<dbReference type="STRING" id="325777.GW15_0221610"/>
<name>A0A098PUK1_9XANT</name>
<feature type="region of interest" description="Disordered" evidence="1">
    <location>
        <begin position="1"/>
        <end position="26"/>
    </location>
</feature>
<dbReference type="HOGENOM" id="CLU_1874629_0_0_6"/>
<sequence length="136" mass="14587">MPTAGLETGTEHHQRARATDSSASSITPPLKPVTAIYIDTGLGYRLVEAVVSTPFGIHRGADGESYCLSHIATGYRIASGFAMLDQVLGLCEDLRRMKVAWDFTDKAVIAGWSSYARTKILSLITKHGGTTGSTTR</sequence>
<proteinExistence type="predicted"/>
<protein>
    <submittedName>
        <fullName evidence="2">Uncharacterized protein</fullName>
    </submittedName>
</protein>
<organism evidence="2 3">
    <name type="scientific">Xanthomonas axonopodis pv. vasculorum</name>
    <dbReference type="NCBI Taxonomy" id="325777"/>
    <lineage>
        <taxon>Bacteria</taxon>
        <taxon>Pseudomonadati</taxon>
        <taxon>Pseudomonadota</taxon>
        <taxon>Gammaproteobacteria</taxon>
        <taxon>Lysobacterales</taxon>
        <taxon>Lysobacteraceae</taxon>
        <taxon>Xanthomonas</taxon>
    </lineage>
</organism>
<evidence type="ECO:0000313" key="3">
    <source>
        <dbReference type="Proteomes" id="UP000028012"/>
    </source>
</evidence>
<gene>
    <name evidence="2" type="ORF">GW15_0221610</name>
</gene>
<dbReference type="AlphaFoldDB" id="A0A098PUK1"/>
<reference evidence="2 3" key="1">
    <citation type="submission" date="2014-09" db="EMBL/GenBank/DDBJ databases">
        <title>A draft genome sequence for Xanthomonas axonopodis pv. vasculorum NCPPB 900.</title>
        <authorList>
            <person name="Harrison J."/>
            <person name="Studholme D.J."/>
        </authorList>
    </citation>
    <scope>NUCLEOTIDE SEQUENCE [LARGE SCALE GENOMIC DNA]</scope>
    <source>
        <strain evidence="2 3">NCPPB 900</strain>
    </source>
</reference>
<dbReference type="Proteomes" id="UP000028012">
    <property type="component" value="Unassembled WGS sequence"/>
</dbReference>
<comment type="caution">
    <text evidence="2">The sequence shown here is derived from an EMBL/GenBank/DDBJ whole genome shotgun (WGS) entry which is preliminary data.</text>
</comment>
<dbReference type="EMBL" id="JPHD02000143">
    <property type="protein sequence ID" value="KGE50361.1"/>
    <property type="molecule type" value="Genomic_DNA"/>
</dbReference>
<accession>A0A098PUK1</accession>